<dbReference type="InterPro" id="IPR036737">
    <property type="entry name" value="OmpA-like_sf"/>
</dbReference>
<keyword evidence="2 4" id="KW-0472">Membrane</keyword>
<keyword evidence="5" id="KW-0732">Signal</keyword>
<evidence type="ECO:0000256" key="1">
    <source>
        <dbReference type="ARBA" id="ARBA00004442"/>
    </source>
</evidence>
<evidence type="ECO:0000256" key="4">
    <source>
        <dbReference type="PROSITE-ProRule" id="PRU00473"/>
    </source>
</evidence>
<dbReference type="EMBL" id="JAQLOI010000001">
    <property type="protein sequence ID" value="MDB1123931.1"/>
    <property type="molecule type" value="Genomic_DNA"/>
</dbReference>
<dbReference type="PANTHER" id="PTHR30329:SF21">
    <property type="entry name" value="LIPOPROTEIN YIAD-RELATED"/>
    <property type="match status" value="1"/>
</dbReference>
<feature type="chain" id="PRO_5047412360" evidence="5">
    <location>
        <begin position="22"/>
        <end position="203"/>
    </location>
</feature>
<dbReference type="SUPFAM" id="SSF103088">
    <property type="entry name" value="OmpA-like"/>
    <property type="match status" value="1"/>
</dbReference>
<organism evidence="7 8">
    <name type="scientific">Vibrio algarum</name>
    <dbReference type="NCBI Taxonomy" id="3020714"/>
    <lineage>
        <taxon>Bacteria</taxon>
        <taxon>Pseudomonadati</taxon>
        <taxon>Pseudomonadota</taxon>
        <taxon>Gammaproteobacteria</taxon>
        <taxon>Vibrionales</taxon>
        <taxon>Vibrionaceae</taxon>
        <taxon>Vibrio</taxon>
    </lineage>
</organism>
<evidence type="ECO:0000259" key="6">
    <source>
        <dbReference type="PROSITE" id="PS51123"/>
    </source>
</evidence>
<comment type="caution">
    <text evidence="7">The sequence shown here is derived from an EMBL/GenBank/DDBJ whole genome shotgun (WGS) entry which is preliminary data.</text>
</comment>
<dbReference type="Gene3D" id="3.30.1330.60">
    <property type="entry name" value="OmpA-like domain"/>
    <property type="match status" value="1"/>
</dbReference>
<dbReference type="InterPro" id="IPR028974">
    <property type="entry name" value="TSP_type-3_rpt"/>
</dbReference>
<dbReference type="InterPro" id="IPR050330">
    <property type="entry name" value="Bact_OuterMem_StrucFunc"/>
</dbReference>
<evidence type="ECO:0000256" key="5">
    <source>
        <dbReference type="SAM" id="SignalP"/>
    </source>
</evidence>
<evidence type="ECO:0000256" key="3">
    <source>
        <dbReference type="ARBA" id="ARBA00023237"/>
    </source>
</evidence>
<dbReference type="PRINTS" id="PR01021">
    <property type="entry name" value="OMPADOMAIN"/>
</dbReference>
<dbReference type="Pfam" id="PF00691">
    <property type="entry name" value="OmpA"/>
    <property type="match status" value="1"/>
</dbReference>
<dbReference type="PANTHER" id="PTHR30329">
    <property type="entry name" value="STATOR ELEMENT OF FLAGELLAR MOTOR COMPLEX"/>
    <property type="match status" value="1"/>
</dbReference>
<gene>
    <name evidence="7" type="ORF">PGX00_09825</name>
</gene>
<dbReference type="InterPro" id="IPR006664">
    <property type="entry name" value="OMP_bac"/>
</dbReference>
<dbReference type="SUPFAM" id="SSF103647">
    <property type="entry name" value="TSP type-3 repeat"/>
    <property type="match status" value="1"/>
</dbReference>
<sequence>MKSSTILLSLLTAGLTLSAQAEDQFDYIEAPVADQIADLQDDDKDGVINARDKCLDTVPLSQVDNVGCGAKIKAASELQLKVLFQNDSSTISPAFVNEIASMSGFLNQYPETSIELQGYASKVGNPEYNLELSKKRANEVKQSLIDAGVSYNRVKIIGHGDSDLIDTGESELAHALNRRVVATVVGYNSEILEEWTIFSRKKR</sequence>
<reference evidence="7 8" key="1">
    <citation type="submission" date="2023-01" db="EMBL/GenBank/DDBJ databases">
        <title>Vibrio sp. KJ40-1 sp.nov, isolated from marine algae.</title>
        <authorList>
            <person name="Butt M."/>
            <person name="Kim J.M.J."/>
            <person name="Jeon C.O.C."/>
        </authorList>
    </citation>
    <scope>NUCLEOTIDE SEQUENCE [LARGE SCALE GENOMIC DNA]</scope>
    <source>
        <strain evidence="7 8">KJ40-1</strain>
    </source>
</reference>
<evidence type="ECO:0000313" key="8">
    <source>
        <dbReference type="Proteomes" id="UP001210678"/>
    </source>
</evidence>
<evidence type="ECO:0000313" key="7">
    <source>
        <dbReference type="EMBL" id="MDB1123931.1"/>
    </source>
</evidence>
<name>A0ABT4YQU3_9VIBR</name>
<feature type="domain" description="OmpA-like" evidence="6">
    <location>
        <begin position="71"/>
        <end position="188"/>
    </location>
</feature>
<proteinExistence type="predicted"/>
<feature type="signal peptide" evidence="5">
    <location>
        <begin position="1"/>
        <end position="21"/>
    </location>
</feature>
<dbReference type="CDD" id="cd07185">
    <property type="entry name" value="OmpA_C-like"/>
    <property type="match status" value="1"/>
</dbReference>
<dbReference type="RefSeq" id="WP_272135721.1">
    <property type="nucleotide sequence ID" value="NZ_JAQLOI010000001.1"/>
</dbReference>
<keyword evidence="8" id="KW-1185">Reference proteome</keyword>
<comment type="subcellular location">
    <subcellularLocation>
        <location evidence="1">Cell outer membrane</location>
    </subcellularLocation>
</comment>
<dbReference type="InterPro" id="IPR006665">
    <property type="entry name" value="OmpA-like"/>
</dbReference>
<keyword evidence="3" id="KW-0998">Cell outer membrane</keyword>
<evidence type="ECO:0000256" key="2">
    <source>
        <dbReference type="ARBA" id="ARBA00023136"/>
    </source>
</evidence>
<dbReference type="Proteomes" id="UP001210678">
    <property type="component" value="Unassembled WGS sequence"/>
</dbReference>
<protein>
    <submittedName>
        <fullName evidence="7">OmpA family protein</fullName>
    </submittedName>
</protein>
<accession>A0ABT4YQU3</accession>
<dbReference type="PROSITE" id="PS51123">
    <property type="entry name" value="OMPA_2"/>
    <property type="match status" value="1"/>
</dbReference>